<comment type="caution">
    <text evidence="1">The sequence shown here is derived from an EMBL/GenBank/DDBJ whole genome shotgun (WGS) entry which is preliminary data.</text>
</comment>
<dbReference type="EMBL" id="CAJHJT010000034">
    <property type="protein sequence ID" value="CAD7002661.1"/>
    <property type="molecule type" value="Genomic_DNA"/>
</dbReference>
<evidence type="ECO:0000313" key="1">
    <source>
        <dbReference type="EMBL" id="CAD7002661.1"/>
    </source>
</evidence>
<gene>
    <name evidence="1" type="ORF">CCAP1982_LOCUS11144</name>
</gene>
<feature type="non-terminal residue" evidence="1">
    <location>
        <position position="1"/>
    </location>
</feature>
<dbReference type="Proteomes" id="UP000606786">
    <property type="component" value="Unassembled WGS sequence"/>
</dbReference>
<name>A0A811UVE6_CERCA</name>
<organism evidence="1 2">
    <name type="scientific">Ceratitis capitata</name>
    <name type="common">Mediterranean fruit fly</name>
    <name type="synonym">Tephritis capitata</name>
    <dbReference type="NCBI Taxonomy" id="7213"/>
    <lineage>
        <taxon>Eukaryota</taxon>
        <taxon>Metazoa</taxon>
        <taxon>Ecdysozoa</taxon>
        <taxon>Arthropoda</taxon>
        <taxon>Hexapoda</taxon>
        <taxon>Insecta</taxon>
        <taxon>Pterygota</taxon>
        <taxon>Neoptera</taxon>
        <taxon>Endopterygota</taxon>
        <taxon>Diptera</taxon>
        <taxon>Brachycera</taxon>
        <taxon>Muscomorpha</taxon>
        <taxon>Tephritoidea</taxon>
        <taxon>Tephritidae</taxon>
        <taxon>Ceratitis</taxon>
        <taxon>Ceratitis</taxon>
    </lineage>
</organism>
<proteinExistence type="predicted"/>
<accession>A0A811UVE6</accession>
<evidence type="ECO:0000313" key="2">
    <source>
        <dbReference type="Proteomes" id="UP000606786"/>
    </source>
</evidence>
<protein>
    <submittedName>
        <fullName evidence="1">(Mediterranean fruit fly) hypothetical protein</fullName>
    </submittedName>
</protein>
<dbReference type="AlphaFoldDB" id="A0A811UVE6"/>
<keyword evidence="2" id="KW-1185">Reference proteome</keyword>
<sequence>MKSLKQPRAHCFLPHIEVDNNITSTDFFMSRADNDRRRTTVYQQHHHHHHYHPIDRPHLKVNGLAAAKSQNRRVVIKYLRAYDTTGALVQRTCRSVIVSNRQLSTVTDPSILDCHAFG</sequence>
<reference evidence="1" key="1">
    <citation type="submission" date="2020-11" db="EMBL/GenBank/DDBJ databases">
        <authorList>
            <person name="Whitehead M."/>
        </authorList>
    </citation>
    <scope>NUCLEOTIDE SEQUENCE</scope>
    <source>
        <strain evidence="1">EGII</strain>
    </source>
</reference>